<dbReference type="PANTHER" id="PTHR30250:SF11">
    <property type="entry name" value="O-ANTIGEN TRANSPORTER-RELATED"/>
    <property type="match status" value="1"/>
</dbReference>
<reference evidence="7 8" key="1">
    <citation type="submission" date="2018-05" db="EMBL/GenBank/DDBJ databases">
        <title>Flavobacterium sp. strain IMCC34758, incomplete genome.</title>
        <authorList>
            <person name="Joung Y."/>
        </authorList>
    </citation>
    <scope>NUCLEOTIDE SEQUENCE [LARGE SCALE GENOMIC DNA]</scope>
    <source>
        <strain evidence="7 8">IMCC34758</strain>
    </source>
</reference>
<protein>
    <submittedName>
        <fullName evidence="7">Polysaccharide biosynthesis protein</fullName>
    </submittedName>
</protein>
<evidence type="ECO:0000256" key="5">
    <source>
        <dbReference type="ARBA" id="ARBA00023136"/>
    </source>
</evidence>
<evidence type="ECO:0000256" key="6">
    <source>
        <dbReference type="SAM" id="Phobius"/>
    </source>
</evidence>
<comment type="caution">
    <text evidence="7">The sequence shown here is derived from an EMBL/GenBank/DDBJ whole genome shotgun (WGS) entry which is preliminary data.</text>
</comment>
<gene>
    <name evidence="7" type="ORF">DMB68_00445</name>
</gene>
<keyword evidence="2" id="KW-1003">Cell membrane</keyword>
<evidence type="ECO:0000313" key="7">
    <source>
        <dbReference type="EMBL" id="PXY45698.1"/>
    </source>
</evidence>
<feature type="transmembrane region" description="Helical" evidence="6">
    <location>
        <begin position="107"/>
        <end position="123"/>
    </location>
</feature>
<dbReference type="OrthoDB" id="846354at2"/>
<feature type="transmembrane region" description="Helical" evidence="6">
    <location>
        <begin position="130"/>
        <end position="148"/>
    </location>
</feature>
<dbReference type="Proteomes" id="UP000247681">
    <property type="component" value="Unassembled WGS sequence"/>
</dbReference>
<feature type="transmembrane region" description="Helical" evidence="6">
    <location>
        <begin position="243"/>
        <end position="265"/>
    </location>
</feature>
<evidence type="ECO:0000256" key="4">
    <source>
        <dbReference type="ARBA" id="ARBA00022989"/>
    </source>
</evidence>
<keyword evidence="5 6" id="KW-0472">Membrane</keyword>
<dbReference type="PANTHER" id="PTHR30250">
    <property type="entry name" value="PST FAMILY PREDICTED COLANIC ACID TRANSPORTER"/>
    <property type="match status" value="1"/>
</dbReference>
<sequence>MKNKLTRLKRHPKYNNWMHWGKLISITGGAQVLIQIIGFGCGIFIIRNFSIAEYAIYTLANTMLGAMNILADGGIVSGVIAEGGKVWQDKEKLGAVISTGMNLRKKFAIGSILIAGSVMIYLLMHNNASWYYSILILLSLIPVFYANLSDSLLEVAPKLHQDIKPLQKNLVMANIGRLLLTIPSVFFIAFTPIAIIATGIPRIIANFKLKKISNKFATLNQKEDAQIKKNILHMVRRILPVEVYNIFSTNITVWILSIIGATSSIAQVGALFRIGAVLSLFTIVFNTIIVPRYSRLNEVKKELQEKMIKIQLLLFSVSFVIVFFTWFFSAQIIWLLGNNYENLDSELVLTVIIFCLNIISTVIYTLCRGRGWVISPVLNISINLLSIVFGAFIFDITSLKGILIFNIVTSAVLVVMHGGYSYFRLYQLKNMENIYE</sequence>
<feature type="transmembrane region" description="Helical" evidence="6">
    <location>
        <begin position="373"/>
        <end position="396"/>
    </location>
</feature>
<dbReference type="RefSeq" id="WP_110344731.1">
    <property type="nucleotide sequence ID" value="NZ_QJHL01000001.1"/>
</dbReference>
<proteinExistence type="predicted"/>
<dbReference type="GO" id="GO:0005886">
    <property type="term" value="C:plasma membrane"/>
    <property type="evidence" value="ECO:0007669"/>
    <property type="project" value="UniProtKB-SubCell"/>
</dbReference>
<feature type="transmembrane region" description="Helical" evidence="6">
    <location>
        <begin position="312"/>
        <end position="335"/>
    </location>
</feature>
<dbReference type="AlphaFoldDB" id="A0A2V4C326"/>
<feature type="transmembrane region" description="Helical" evidence="6">
    <location>
        <begin position="20"/>
        <end position="46"/>
    </location>
</feature>
<comment type="subcellular location">
    <subcellularLocation>
        <location evidence="1">Cell membrane</location>
        <topology evidence="1">Multi-pass membrane protein</topology>
    </subcellularLocation>
</comment>
<evidence type="ECO:0000256" key="2">
    <source>
        <dbReference type="ARBA" id="ARBA00022475"/>
    </source>
</evidence>
<organism evidence="7 8">
    <name type="scientific">Flavobacterium hydrophilum</name>
    <dbReference type="NCBI Taxonomy" id="2211445"/>
    <lineage>
        <taxon>Bacteria</taxon>
        <taxon>Pseudomonadati</taxon>
        <taxon>Bacteroidota</taxon>
        <taxon>Flavobacteriia</taxon>
        <taxon>Flavobacteriales</taxon>
        <taxon>Flavobacteriaceae</taxon>
        <taxon>Flavobacterium</taxon>
    </lineage>
</organism>
<evidence type="ECO:0000256" key="1">
    <source>
        <dbReference type="ARBA" id="ARBA00004651"/>
    </source>
</evidence>
<feature type="transmembrane region" description="Helical" evidence="6">
    <location>
        <begin position="178"/>
        <end position="205"/>
    </location>
</feature>
<feature type="transmembrane region" description="Helical" evidence="6">
    <location>
        <begin position="402"/>
        <end position="423"/>
    </location>
</feature>
<dbReference type="EMBL" id="QJHL01000001">
    <property type="protein sequence ID" value="PXY45698.1"/>
    <property type="molecule type" value="Genomic_DNA"/>
</dbReference>
<evidence type="ECO:0000256" key="3">
    <source>
        <dbReference type="ARBA" id="ARBA00022692"/>
    </source>
</evidence>
<dbReference type="InterPro" id="IPR050833">
    <property type="entry name" value="Poly_Biosynth_Transport"/>
</dbReference>
<feature type="transmembrane region" description="Helical" evidence="6">
    <location>
        <begin position="271"/>
        <end position="291"/>
    </location>
</feature>
<feature type="transmembrane region" description="Helical" evidence="6">
    <location>
        <begin position="347"/>
        <end position="366"/>
    </location>
</feature>
<evidence type="ECO:0000313" key="8">
    <source>
        <dbReference type="Proteomes" id="UP000247681"/>
    </source>
</evidence>
<keyword evidence="8" id="KW-1185">Reference proteome</keyword>
<name>A0A2V4C326_9FLAO</name>
<accession>A0A2V4C326</accession>
<keyword evidence="4 6" id="KW-1133">Transmembrane helix</keyword>
<keyword evidence="3 6" id="KW-0812">Transmembrane</keyword>